<dbReference type="EC" id="2.6.1.42" evidence="7"/>
<keyword evidence="16" id="KW-0032">Aminotransferase</keyword>
<organism evidence="16 17">
    <name type="scientific">Hoeflea poritis</name>
    <dbReference type="NCBI Taxonomy" id="2993659"/>
    <lineage>
        <taxon>Bacteria</taxon>
        <taxon>Pseudomonadati</taxon>
        <taxon>Pseudomonadota</taxon>
        <taxon>Alphaproteobacteria</taxon>
        <taxon>Hyphomicrobiales</taxon>
        <taxon>Rhizobiaceae</taxon>
        <taxon>Hoeflea</taxon>
    </lineage>
</organism>
<name>A0ABT4VIK1_9HYPH</name>
<dbReference type="Gene3D" id="3.30.470.10">
    <property type="match status" value="1"/>
</dbReference>
<accession>A0ABT4VIK1</accession>
<evidence type="ECO:0000256" key="2">
    <source>
        <dbReference type="ARBA" id="ARBA00003109"/>
    </source>
</evidence>
<sequence length="284" mass="31186">MRTVYVNGSFVPEDEATVSVFDRGFLFADGVYEVTSVLDGKLVDFAGHCGRLRRSLGELQMTLETTDEELLAIHRKLVSENAIEEGLVYLQVTRGAADRDFVFPPEDTPATLVLFTQAKSLIDSDLANRGQKIFTVEDQRWTRCDIKTVQLLYPSLAKMEAKSRGGDDAWLVRDGLVTEGSSNNAYIVLGDGTIVTRDLSNLILHGITRRAVLECARHLQMKVVERPFTVDEAIGAVEAFSTSASGFVCPVIAIDDNRIGTGEPGPVAGKLREVYIAEMRKSAI</sequence>
<dbReference type="CDD" id="cd01558">
    <property type="entry name" value="D-AAT_like"/>
    <property type="match status" value="1"/>
</dbReference>
<evidence type="ECO:0000256" key="13">
    <source>
        <dbReference type="ARBA" id="ARBA00049229"/>
    </source>
</evidence>
<evidence type="ECO:0000256" key="3">
    <source>
        <dbReference type="ARBA" id="ARBA00004824"/>
    </source>
</evidence>
<reference evidence="16" key="1">
    <citation type="submission" date="2022-11" db="EMBL/GenBank/DDBJ databases">
        <title>Hoeflea poritis sp. nov., isolated from scleractinian coral Porites lutea.</title>
        <authorList>
            <person name="Zhang G."/>
            <person name="Wei Q."/>
            <person name="Cai L."/>
        </authorList>
    </citation>
    <scope>NUCLEOTIDE SEQUENCE</scope>
    <source>
        <strain evidence="16">E7-10</strain>
    </source>
</reference>
<keyword evidence="10" id="KW-0028">Amino-acid biosynthesis</keyword>
<evidence type="ECO:0000256" key="10">
    <source>
        <dbReference type="ARBA" id="ARBA00023304"/>
    </source>
</evidence>
<dbReference type="EMBL" id="JAPJZH010000002">
    <property type="protein sequence ID" value="MDA4844547.1"/>
    <property type="molecule type" value="Genomic_DNA"/>
</dbReference>
<comment type="pathway">
    <text evidence="5">Amino-acid biosynthesis; L-leucine biosynthesis; L-leucine from 3-methyl-2-oxobutanoate: step 4/4.</text>
</comment>
<comment type="pathway">
    <text evidence="4">Amino-acid biosynthesis; L-valine biosynthesis; L-valine from pyruvate: step 4/4.</text>
</comment>
<dbReference type="InterPro" id="IPR043131">
    <property type="entry name" value="BCAT-like_N"/>
</dbReference>
<evidence type="ECO:0000256" key="1">
    <source>
        <dbReference type="ARBA" id="ARBA00001933"/>
    </source>
</evidence>
<gene>
    <name evidence="16" type="ORF">OOZ53_04260</name>
</gene>
<dbReference type="InterPro" id="IPR050571">
    <property type="entry name" value="Class-IV_PLP-Dep_Aminotrnsfr"/>
</dbReference>
<evidence type="ECO:0000256" key="12">
    <source>
        <dbReference type="ARBA" id="ARBA00048798"/>
    </source>
</evidence>
<evidence type="ECO:0000256" key="14">
    <source>
        <dbReference type="RuleBase" id="RU004106"/>
    </source>
</evidence>
<evidence type="ECO:0000256" key="9">
    <source>
        <dbReference type="ARBA" id="ARBA00022898"/>
    </source>
</evidence>
<dbReference type="InterPro" id="IPR036038">
    <property type="entry name" value="Aminotransferase-like"/>
</dbReference>
<dbReference type="Proteomes" id="UP001148313">
    <property type="component" value="Unassembled WGS sequence"/>
</dbReference>
<dbReference type="InterPro" id="IPR001544">
    <property type="entry name" value="Aminotrans_IV"/>
</dbReference>
<dbReference type="InterPro" id="IPR043132">
    <property type="entry name" value="BCAT-like_C"/>
</dbReference>
<proteinExistence type="inferred from homology"/>
<dbReference type="InterPro" id="IPR018300">
    <property type="entry name" value="Aminotrans_IV_CS"/>
</dbReference>
<comment type="catalytic activity">
    <reaction evidence="12">
        <text>L-isoleucine + 2-oxoglutarate = (S)-3-methyl-2-oxopentanoate + L-glutamate</text>
        <dbReference type="Rhea" id="RHEA:24801"/>
        <dbReference type="ChEBI" id="CHEBI:16810"/>
        <dbReference type="ChEBI" id="CHEBI:29985"/>
        <dbReference type="ChEBI" id="CHEBI:35146"/>
        <dbReference type="ChEBI" id="CHEBI:58045"/>
        <dbReference type="EC" id="2.6.1.42"/>
    </reaction>
</comment>
<dbReference type="SUPFAM" id="SSF56752">
    <property type="entry name" value="D-aminoacid aminotransferase-like PLP-dependent enzymes"/>
    <property type="match status" value="1"/>
</dbReference>
<comment type="function">
    <text evidence="2">Acts on leucine, isoleucine and valine.</text>
</comment>
<keyword evidence="10" id="KW-0100">Branched-chain amino acid biosynthesis</keyword>
<evidence type="ECO:0000313" key="17">
    <source>
        <dbReference type="Proteomes" id="UP001148313"/>
    </source>
</evidence>
<keyword evidence="16" id="KW-0808">Transferase</keyword>
<dbReference type="PANTHER" id="PTHR42743:SF11">
    <property type="entry name" value="AMINODEOXYCHORISMATE LYASE"/>
    <property type="match status" value="1"/>
</dbReference>
<dbReference type="Pfam" id="PF01063">
    <property type="entry name" value="Aminotran_4"/>
    <property type="match status" value="1"/>
</dbReference>
<evidence type="ECO:0000313" key="16">
    <source>
        <dbReference type="EMBL" id="MDA4844547.1"/>
    </source>
</evidence>
<dbReference type="NCBIfam" id="NF005209">
    <property type="entry name" value="PRK06680.1"/>
    <property type="match status" value="1"/>
</dbReference>
<comment type="cofactor">
    <cofactor evidence="1 15">
        <name>pyridoxal 5'-phosphate</name>
        <dbReference type="ChEBI" id="CHEBI:597326"/>
    </cofactor>
</comment>
<evidence type="ECO:0000256" key="8">
    <source>
        <dbReference type="ARBA" id="ARBA00014472"/>
    </source>
</evidence>
<comment type="caution">
    <text evidence="16">The sequence shown here is derived from an EMBL/GenBank/DDBJ whole genome shotgun (WGS) entry which is preliminary data.</text>
</comment>
<dbReference type="RefSeq" id="WP_271088077.1">
    <property type="nucleotide sequence ID" value="NZ_JAPJZH010000002.1"/>
</dbReference>
<evidence type="ECO:0000256" key="15">
    <source>
        <dbReference type="RuleBase" id="RU004516"/>
    </source>
</evidence>
<keyword evidence="17" id="KW-1185">Reference proteome</keyword>
<evidence type="ECO:0000256" key="4">
    <source>
        <dbReference type="ARBA" id="ARBA00004931"/>
    </source>
</evidence>
<comment type="pathway">
    <text evidence="3">Amino-acid biosynthesis; L-isoleucine biosynthesis; L-isoleucine from 2-oxobutanoate: step 4/4.</text>
</comment>
<dbReference type="PROSITE" id="PS00770">
    <property type="entry name" value="AA_TRANSFER_CLASS_4"/>
    <property type="match status" value="1"/>
</dbReference>
<keyword evidence="9 15" id="KW-0663">Pyridoxal phosphate</keyword>
<dbReference type="Gene3D" id="3.20.10.10">
    <property type="entry name" value="D-amino Acid Aminotransferase, subunit A, domain 2"/>
    <property type="match status" value="1"/>
</dbReference>
<evidence type="ECO:0000256" key="7">
    <source>
        <dbReference type="ARBA" id="ARBA00013053"/>
    </source>
</evidence>
<evidence type="ECO:0000256" key="11">
    <source>
        <dbReference type="ARBA" id="ARBA00048212"/>
    </source>
</evidence>
<comment type="catalytic activity">
    <reaction evidence="13">
        <text>L-leucine + 2-oxoglutarate = 4-methyl-2-oxopentanoate + L-glutamate</text>
        <dbReference type="Rhea" id="RHEA:18321"/>
        <dbReference type="ChEBI" id="CHEBI:16810"/>
        <dbReference type="ChEBI" id="CHEBI:17865"/>
        <dbReference type="ChEBI" id="CHEBI:29985"/>
        <dbReference type="ChEBI" id="CHEBI:57427"/>
        <dbReference type="EC" id="2.6.1.42"/>
    </reaction>
</comment>
<evidence type="ECO:0000256" key="5">
    <source>
        <dbReference type="ARBA" id="ARBA00005072"/>
    </source>
</evidence>
<comment type="similarity">
    <text evidence="6 14">Belongs to the class-IV pyridoxal-phosphate-dependent aminotransferase family.</text>
</comment>
<comment type="catalytic activity">
    <reaction evidence="11">
        <text>L-valine + 2-oxoglutarate = 3-methyl-2-oxobutanoate + L-glutamate</text>
        <dbReference type="Rhea" id="RHEA:24813"/>
        <dbReference type="ChEBI" id="CHEBI:11851"/>
        <dbReference type="ChEBI" id="CHEBI:16810"/>
        <dbReference type="ChEBI" id="CHEBI:29985"/>
        <dbReference type="ChEBI" id="CHEBI:57762"/>
        <dbReference type="EC" id="2.6.1.42"/>
    </reaction>
</comment>
<dbReference type="PANTHER" id="PTHR42743">
    <property type="entry name" value="AMINO-ACID AMINOTRANSFERASE"/>
    <property type="match status" value="1"/>
</dbReference>
<dbReference type="GO" id="GO:0047810">
    <property type="term" value="F:D-alanine-2-oxoglutarate aminotransferase activity"/>
    <property type="evidence" value="ECO:0007669"/>
    <property type="project" value="UniProtKB-EC"/>
</dbReference>
<protein>
    <recommendedName>
        <fullName evidence="8">Probable branched-chain-amino-acid aminotransferase</fullName>
        <ecNumber evidence="7">2.6.1.42</ecNumber>
    </recommendedName>
</protein>
<evidence type="ECO:0000256" key="6">
    <source>
        <dbReference type="ARBA" id="ARBA00009320"/>
    </source>
</evidence>